<proteinExistence type="inferred from homology"/>
<dbReference type="GO" id="GO:0006281">
    <property type="term" value="P:DNA repair"/>
    <property type="evidence" value="ECO:0007669"/>
    <property type="project" value="InterPro"/>
</dbReference>
<protein>
    <submittedName>
        <fullName evidence="5">ATP-dependent DNA ligase</fullName>
    </submittedName>
</protein>
<evidence type="ECO:0000313" key="6">
    <source>
        <dbReference type="Proteomes" id="UP000482800"/>
    </source>
</evidence>
<dbReference type="GO" id="GO:0005524">
    <property type="term" value="F:ATP binding"/>
    <property type="evidence" value="ECO:0007669"/>
    <property type="project" value="InterPro"/>
</dbReference>
<dbReference type="InterPro" id="IPR012340">
    <property type="entry name" value="NA-bd_OB-fold"/>
</dbReference>
<dbReference type="Proteomes" id="UP000482800">
    <property type="component" value="Unassembled WGS sequence"/>
</dbReference>
<dbReference type="Gene3D" id="3.30.470.30">
    <property type="entry name" value="DNA ligase/mRNA capping enzyme"/>
    <property type="match status" value="1"/>
</dbReference>
<dbReference type="PANTHER" id="PTHR45674:SF4">
    <property type="entry name" value="DNA LIGASE 1"/>
    <property type="match status" value="1"/>
</dbReference>
<dbReference type="PROSITE" id="PS50160">
    <property type="entry name" value="DNA_LIGASE_A3"/>
    <property type="match status" value="1"/>
</dbReference>
<evidence type="ECO:0000256" key="3">
    <source>
        <dbReference type="ARBA" id="ARBA00034003"/>
    </source>
</evidence>
<comment type="caution">
    <text evidence="5">The sequence shown here is derived from an EMBL/GenBank/DDBJ whole genome shotgun (WGS) entry which is preliminary data.</text>
</comment>
<reference evidence="5 6" key="2">
    <citation type="submission" date="2020-03" db="EMBL/GenBank/DDBJ databases">
        <authorList>
            <person name="Ichikawa N."/>
            <person name="Kimura A."/>
            <person name="Kitahashi Y."/>
            <person name="Uohara A."/>
        </authorList>
    </citation>
    <scope>NUCLEOTIDE SEQUENCE [LARGE SCALE GENOMIC DNA]</scope>
    <source>
        <strain evidence="5 6">NBRC 108639</strain>
    </source>
</reference>
<dbReference type="GO" id="GO:0006310">
    <property type="term" value="P:DNA recombination"/>
    <property type="evidence" value="ECO:0007669"/>
    <property type="project" value="InterPro"/>
</dbReference>
<accession>A0A6V8KG40</accession>
<gene>
    <name evidence="5" type="primary">lig_1</name>
    <name evidence="5" type="ORF">Phou_056310</name>
</gene>
<dbReference type="AlphaFoldDB" id="A0A6V8KG40"/>
<dbReference type="SUPFAM" id="SSF56091">
    <property type="entry name" value="DNA ligase/mRNA capping enzyme, catalytic domain"/>
    <property type="match status" value="1"/>
</dbReference>
<comment type="similarity">
    <text evidence="1">Belongs to the ATP-dependent DNA ligase family.</text>
</comment>
<dbReference type="InterPro" id="IPR012310">
    <property type="entry name" value="DNA_ligase_ATP-dep_cent"/>
</dbReference>
<sequence length="328" mass="36431">MLAKPVPDLPPEGRGGGLLLEPKFDGFRTIAFRLPDGVHLQSRSGRNLTAYFPDVARTLRRWLPVNAVLDGELVVWEPDRDRTSFAQLQHRLVAGAAVRQLAARYPATLVAFDLLQTPDGDNLMPQPLIRRRASLTDLLADMPGTLTLCPQTTDRDEAAEWVAAWTAAGVEGLVAKNPHGRYTPGRRGWLKIKTRLGTEAVIGGITGTLSQPDTVLLGRFDATGRLRHVGRSHPLSPTQQRELAPVLSRAPHHRRGGIDHPWPQPLPAGWSGHFQKAEPLSYVPVEPTTVVEVDTDAALDRHRWRHPVRYLRVRLDMSVYDVPLLVDE</sequence>
<organism evidence="5 6">
    <name type="scientific">Phytohabitans houttuyneae</name>
    <dbReference type="NCBI Taxonomy" id="1076126"/>
    <lineage>
        <taxon>Bacteria</taxon>
        <taxon>Bacillati</taxon>
        <taxon>Actinomycetota</taxon>
        <taxon>Actinomycetes</taxon>
        <taxon>Micromonosporales</taxon>
        <taxon>Micromonosporaceae</taxon>
    </lineage>
</organism>
<dbReference type="Gene3D" id="2.40.50.140">
    <property type="entry name" value="Nucleic acid-binding proteins"/>
    <property type="match status" value="1"/>
</dbReference>
<comment type="catalytic activity">
    <reaction evidence="3">
        <text>ATP + (deoxyribonucleotide)n-3'-hydroxyl + 5'-phospho-(deoxyribonucleotide)m = (deoxyribonucleotide)n+m + AMP + diphosphate.</text>
        <dbReference type="EC" id="6.5.1.1"/>
    </reaction>
</comment>
<name>A0A6V8KG40_9ACTN</name>
<dbReference type="CDD" id="cd07905">
    <property type="entry name" value="Adenylation_DNA_ligase_LigC"/>
    <property type="match status" value="1"/>
</dbReference>
<dbReference type="EMBL" id="BLPF01000002">
    <property type="protein sequence ID" value="GFJ81451.1"/>
    <property type="molecule type" value="Genomic_DNA"/>
</dbReference>
<dbReference type="PANTHER" id="PTHR45674">
    <property type="entry name" value="DNA LIGASE 1/3 FAMILY MEMBER"/>
    <property type="match status" value="1"/>
</dbReference>
<evidence type="ECO:0000313" key="5">
    <source>
        <dbReference type="EMBL" id="GFJ81451.1"/>
    </source>
</evidence>
<dbReference type="InterPro" id="IPR050191">
    <property type="entry name" value="ATP-dep_DNA_ligase"/>
</dbReference>
<evidence type="ECO:0000256" key="1">
    <source>
        <dbReference type="ARBA" id="ARBA00007572"/>
    </source>
</evidence>
<dbReference type="GO" id="GO:0003910">
    <property type="term" value="F:DNA ligase (ATP) activity"/>
    <property type="evidence" value="ECO:0007669"/>
    <property type="project" value="UniProtKB-EC"/>
</dbReference>
<reference evidence="5 6" key="1">
    <citation type="submission" date="2020-03" db="EMBL/GenBank/DDBJ databases">
        <title>Whole genome shotgun sequence of Phytohabitans houttuyneae NBRC 108639.</title>
        <authorList>
            <person name="Komaki H."/>
            <person name="Tamura T."/>
        </authorList>
    </citation>
    <scope>NUCLEOTIDE SEQUENCE [LARGE SCALE GENOMIC DNA]</scope>
    <source>
        <strain evidence="5 6">NBRC 108639</strain>
    </source>
</reference>
<keyword evidence="6" id="KW-1185">Reference proteome</keyword>
<evidence type="ECO:0000256" key="2">
    <source>
        <dbReference type="ARBA" id="ARBA00022598"/>
    </source>
</evidence>
<dbReference type="InterPro" id="IPR016059">
    <property type="entry name" value="DNA_ligase_ATP-dep_CS"/>
</dbReference>
<dbReference type="PROSITE" id="PS00333">
    <property type="entry name" value="DNA_LIGASE_A2"/>
    <property type="match status" value="1"/>
</dbReference>
<dbReference type="Pfam" id="PF01068">
    <property type="entry name" value="DNA_ligase_A_M"/>
    <property type="match status" value="1"/>
</dbReference>
<evidence type="ECO:0000259" key="4">
    <source>
        <dbReference type="PROSITE" id="PS50160"/>
    </source>
</evidence>
<feature type="domain" description="ATP-dependent DNA ligase family profile" evidence="4">
    <location>
        <begin position="109"/>
        <end position="225"/>
    </location>
</feature>
<dbReference type="InterPro" id="IPR044119">
    <property type="entry name" value="Adenylation_LigC-like"/>
</dbReference>
<keyword evidence="2 5" id="KW-0436">Ligase</keyword>